<accession>A0ABS4VB61</accession>
<dbReference type="EMBL" id="JAGINS010000001">
    <property type="protein sequence ID" value="MBP2360894.1"/>
    <property type="molecule type" value="Genomic_DNA"/>
</dbReference>
<keyword evidence="3" id="KW-0808">Transferase</keyword>
<name>A0ABS4VB61_9ACTN</name>
<evidence type="ECO:0000256" key="1">
    <source>
        <dbReference type="ARBA" id="ARBA00022527"/>
    </source>
</evidence>
<evidence type="ECO:0000259" key="2">
    <source>
        <dbReference type="Pfam" id="PF13581"/>
    </source>
</evidence>
<protein>
    <submittedName>
        <fullName evidence="3">Two-component sensor histidine kinase</fullName>
    </submittedName>
</protein>
<keyword evidence="1" id="KW-0723">Serine/threonine-protein kinase</keyword>
<dbReference type="Gene3D" id="3.30.565.10">
    <property type="entry name" value="Histidine kinase-like ATPase, C-terminal domain"/>
    <property type="match status" value="1"/>
</dbReference>
<feature type="domain" description="Histidine kinase/HSP90-like ATPase" evidence="2">
    <location>
        <begin position="17"/>
        <end position="93"/>
    </location>
</feature>
<proteinExistence type="predicted"/>
<dbReference type="Proteomes" id="UP001519311">
    <property type="component" value="Unassembled WGS sequence"/>
</dbReference>
<dbReference type="PANTHER" id="PTHR35526">
    <property type="entry name" value="ANTI-SIGMA-F FACTOR RSBW-RELATED"/>
    <property type="match status" value="1"/>
</dbReference>
<dbReference type="InterPro" id="IPR036890">
    <property type="entry name" value="HATPase_C_sf"/>
</dbReference>
<comment type="caution">
    <text evidence="3">The sequence shown here is derived from an EMBL/GenBank/DDBJ whole genome shotgun (WGS) entry which is preliminary data.</text>
</comment>
<reference evidence="3 4" key="1">
    <citation type="submission" date="2021-03" db="EMBL/GenBank/DDBJ databases">
        <title>Sequencing the genomes of 1000 actinobacteria strains.</title>
        <authorList>
            <person name="Klenk H.-P."/>
        </authorList>
    </citation>
    <scope>NUCLEOTIDE SEQUENCE [LARGE SCALE GENOMIC DNA]</scope>
    <source>
        <strain evidence="3 4">DSM 40843</strain>
    </source>
</reference>
<dbReference type="PANTHER" id="PTHR35526:SF3">
    <property type="entry name" value="ANTI-SIGMA-F FACTOR RSBW"/>
    <property type="match status" value="1"/>
</dbReference>
<dbReference type="GO" id="GO:0016301">
    <property type="term" value="F:kinase activity"/>
    <property type="evidence" value="ECO:0007669"/>
    <property type="project" value="UniProtKB-KW"/>
</dbReference>
<dbReference type="InterPro" id="IPR050267">
    <property type="entry name" value="Anti-sigma-factor_SerPK"/>
</dbReference>
<keyword evidence="3" id="KW-0418">Kinase</keyword>
<dbReference type="Pfam" id="PF13581">
    <property type="entry name" value="HATPase_c_2"/>
    <property type="match status" value="1"/>
</dbReference>
<keyword evidence="4" id="KW-1185">Reference proteome</keyword>
<dbReference type="SUPFAM" id="SSF55874">
    <property type="entry name" value="ATPase domain of HSP90 chaperone/DNA topoisomerase II/histidine kinase"/>
    <property type="match status" value="1"/>
</dbReference>
<gene>
    <name evidence="3" type="ORF">JOF59_003294</name>
</gene>
<evidence type="ECO:0000313" key="4">
    <source>
        <dbReference type="Proteomes" id="UP001519311"/>
    </source>
</evidence>
<organism evidence="3 4">
    <name type="scientific">Streptomyces clavifer</name>
    <dbReference type="NCBI Taxonomy" id="68188"/>
    <lineage>
        <taxon>Bacteria</taxon>
        <taxon>Bacillati</taxon>
        <taxon>Actinomycetota</taxon>
        <taxon>Actinomycetes</taxon>
        <taxon>Kitasatosporales</taxon>
        <taxon>Streptomycetaceae</taxon>
        <taxon>Streptomyces</taxon>
    </lineage>
</organism>
<dbReference type="InterPro" id="IPR003594">
    <property type="entry name" value="HATPase_dom"/>
</dbReference>
<sequence length="120" mass="12663">MRHLGEWGFPSASEVSCTVALVVAELTANAVCHGRVRGRNFLLSVIYDVGAPGVRVEVSDARRELPSVVPSRPADDEESGRGLVLVGALAARWGTHPRIPVGKTVWAECPVAPGPVAART</sequence>
<evidence type="ECO:0000313" key="3">
    <source>
        <dbReference type="EMBL" id="MBP2360894.1"/>
    </source>
</evidence>
<dbReference type="CDD" id="cd16936">
    <property type="entry name" value="HATPase_RsbW-like"/>
    <property type="match status" value="1"/>
</dbReference>